<evidence type="ECO:0000313" key="1">
    <source>
        <dbReference type="EnsemblPlants" id="AVESA.00010b.r2.6AG1064520.1.CDS"/>
    </source>
</evidence>
<organism evidence="1 2">
    <name type="scientific">Avena sativa</name>
    <name type="common">Oat</name>
    <dbReference type="NCBI Taxonomy" id="4498"/>
    <lineage>
        <taxon>Eukaryota</taxon>
        <taxon>Viridiplantae</taxon>
        <taxon>Streptophyta</taxon>
        <taxon>Embryophyta</taxon>
        <taxon>Tracheophyta</taxon>
        <taxon>Spermatophyta</taxon>
        <taxon>Magnoliopsida</taxon>
        <taxon>Liliopsida</taxon>
        <taxon>Poales</taxon>
        <taxon>Poaceae</taxon>
        <taxon>BOP clade</taxon>
        <taxon>Pooideae</taxon>
        <taxon>Poodae</taxon>
        <taxon>Poeae</taxon>
        <taxon>Poeae Chloroplast Group 1 (Aveneae type)</taxon>
        <taxon>Aveninae</taxon>
        <taxon>Avena</taxon>
    </lineage>
</organism>
<reference evidence="1" key="2">
    <citation type="submission" date="2025-09" db="UniProtKB">
        <authorList>
            <consortium name="EnsemblPlants"/>
        </authorList>
    </citation>
    <scope>IDENTIFICATION</scope>
</reference>
<dbReference type="EnsemblPlants" id="AVESA.00010b.r2.6AG1064520.1">
    <property type="protein sequence ID" value="AVESA.00010b.r2.6AG1064520.1.CDS"/>
    <property type="gene ID" value="AVESA.00010b.r2.6AG1064520"/>
</dbReference>
<proteinExistence type="predicted"/>
<reference evidence="1" key="1">
    <citation type="submission" date="2021-05" db="EMBL/GenBank/DDBJ databases">
        <authorList>
            <person name="Scholz U."/>
            <person name="Mascher M."/>
            <person name="Fiebig A."/>
        </authorList>
    </citation>
    <scope>NUCLEOTIDE SEQUENCE [LARGE SCALE GENOMIC DNA]</scope>
</reference>
<accession>A0ACD5YZL5</accession>
<protein>
    <submittedName>
        <fullName evidence="1">Uncharacterized protein</fullName>
    </submittedName>
</protein>
<dbReference type="Proteomes" id="UP001732700">
    <property type="component" value="Chromosome 6A"/>
</dbReference>
<sequence>MDQKTSTTHNALERMLLDKNAEPIDLPLSLLEDITKCFSHDRQIGSGGFAVVYKGVVRNGLVAVKRLSKTFDMDESTFHKEVECLMKTKHKNIVRFLGYCSDTQGKLVDYEGKLVMADIRNWLLCFEYVPGGSLDNYITDASRGLEWRERYQIIKGICEGVQHLHEERILHLDLKPGNVLIDDQMVPKITDFGLSRCLDKEQSRVLTAHICGSQGYLAPELYSGQIAFASDIFGLGVIIVEILTGKKSYPEDDKAVKSWMNRLKQSDQRETRLEQLRVCMKVGMQCMDLDPSKRPVAKDIVDRLDKTERGLYSGETAIGSSSHNPATSSADSSREAVLKAMAGQRVWGLEGNTEWWNRLIDPACPVAEFRRAFRMSRATFGAICGELSVVVRKEGSKVRSATRVYKRVAVCLWRLATGEPLREVSRRFGLGIPACHNIVLKICAALTAVLLPKVIRLPLDSSASRFEAMFGIPGVVGTVCTDHIPIIQPKENVAEYYNRSLTERDNRESYSVALQAVVAADGTFMDVCIGLPGSLPDAAVFERSPLYARYKAGLHEGDQCRLVGGATYQLTDWMLVPYRDQNLTWAQHMFNERVAAAHAAAQFAFQRLKTRWRCLQRRTEHRLPDLHNMIGACCVLHNLCEQSGEELDTDLESEEDNVVPQIGIERETKKRTR</sequence>
<name>A0ACD5YZL5_AVESA</name>
<evidence type="ECO:0000313" key="2">
    <source>
        <dbReference type="Proteomes" id="UP001732700"/>
    </source>
</evidence>
<keyword evidence="2" id="KW-1185">Reference proteome</keyword>